<dbReference type="GO" id="GO:0016020">
    <property type="term" value="C:membrane"/>
    <property type="evidence" value="ECO:0007669"/>
    <property type="project" value="UniProtKB-SubCell"/>
</dbReference>
<protein>
    <submittedName>
        <fullName evidence="8">Bax inhibitor 1</fullName>
    </submittedName>
</protein>
<keyword evidence="3 7" id="KW-0812">Transmembrane</keyword>
<evidence type="ECO:0000256" key="1">
    <source>
        <dbReference type="ARBA" id="ARBA00004141"/>
    </source>
</evidence>
<keyword evidence="4" id="KW-0053">Apoptosis</keyword>
<keyword evidence="6 7" id="KW-0472">Membrane</keyword>
<dbReference type="InterPro" id="IPR006213">
    <property type="entry name" value="Bax_inhbtr1_CS"/>
</dbReference>
<evidence type="ECO:0000256" key="7">
    <source>
        <dbReference type="RuleBase" id="RU004379"/>
    </source>
</evidence>
<evidence type="ECO:0000256" key="4">
    <source>
        <dbReference type="ARBA" id="ARBA00022703"/>
    </source>
</evidence>
<proteinExistence type="inferred from homology"/>
<evidence type="ECO:0000256" key="6">
    <source>
        <dbReference type="ARBA" id="ARBA00023136"/>
    </source>
</evidence>
<feature type="transmembrane region" description="Helical" evidence="7">
    <location>
        <begin position="90"/>
        <end position="110"/>
    </location>
</feature>
<reference evidence="8" key="1">
    <citation type="submission" date="2015-07" db="EMBL/GenBank/DDBJ databases">
        <title>Transcriptome Assembly of Anthurium amnicola.</title>
        <authorList>
            <person name="Suzuki J."/>
        </authorList>
    </citation>
    <scope>NUCLEOTIDE SEQUENCE</scope>
</reference>
<dbReference type="PANTHER" id="PTHR23291">
    <property type="entry name" value="BAX INHIBITOR-RELATED"/>
    <property type="match status" value="1"/>
</dbReference>
<name>A0A1D1YWS3_9ARAE</name>
<evidence type="ECO:0000256" key="3">
    <source>
        <dbReference type="ARBA" id="ARBA00022692"/>
    </source>
</evidence>
<comment type="subcellular location">
    <subcellularLocation>
        <location evidence="1">Membrane</location>
        <topology evidence="1">Multi-pass membrane protein</topology>
    </subcellularLocation>
</comment>
<feature type="transmembrane region" description="Helical" evidence="7">
    <location>
        <begin position="37"/>
        <end position="54"/>
    </location>
</feature>
<comment type="similarity">
    <text evidence="2 7">Belongs to the BI1 family.</text>
</comment>
<feature type="transmembrane region" description="Helical" evidence="7">
    <location>
        <begin position="212"/>
        <end position="230"/>
    </location>
</feature>
<dbReference type="EMBL" id="GDJX01008864">
    <property type="protein sequence ID" value="JAT59072.1"/>
    <property type="molecule type" value="Transcribed_RNA"/>
</dbReference>
<evidence type="ECO:0000256" key="5">
    <source>
        <dbReference type="ARBA" id="ARBA00022989"/>
    </source>
</evidence>
<dbReference type="PANTHER" id="PTHR23291:SF32">
    <property type="entry name" value="BAX INHIBITOR 1"/>
    <property type="match status" value="1"/>
</dbReference>
<evidence type="ECO:0000313" key="8">
    <source>
        <dbReference type="EMBL" id="JAT59072.1"/>
    </source>
</evidence>
<sequence>MDAFFQSEAFGGGRWSYDSLKSFGPVNAAVLNHLRQVYLTLFLAVAASAAGAYLHILFNVGGILTTLGCVLGIAWLLATPSYEERKRFGLLMLASLFQGATIGPLIGLVIDFDPRILVTAFVGTALAFGCFSAAALVARRRQYLFLGGLLGSGLSILLWLQFASSIFGSSTAMFNIEIYFGLLLFLGYMVFDTQLIIERAYLGDLDHVRDALQLYTDLLGVFVRILIIMLKNAFEKEEKKRKKRS</sequence>
<feature type="transmembrane region" description="Helical" evidence="7">
    <location>
        <begin position="116"/>
        <end position="136"/>
    </location>
</feature>
<feature type="transmembrane region" description="Helical" evidence="7">
    <location>
        <begin position="60"/>
        <end position="78"/>
    </location>
</feature>
<feature type="transmembrane region" description="Helical" evidence="7">
    <location>
        <begin position="172"/>
        <end position="191"/>
    </location>
</feature>
<dbReference type="InterPro" id="IPR006214">
    <property type="entry name" value="Bax_inhibitor_1-related"/>
</dbReference>
<accession>A0A1D1YWS3</accession>
<evidence type="ECO:0000256" key="2">
    <source>
        <dbReference type="ARBA" id="ARBA00010350"/>
    </source>
</evidence>
<feature type="transmembrane region" description="Helical" evidence="7">
    <location>
        <begin position="143"/>
        <end position="160"/>
    </location>
</feature>
<gene>
    <name evidence="8" type="primary">BI-1_1</name>
    <name evidence="8" type="ORF">g.120142</name>
</gene>
<keyword evidence="5 7" id="KW-1133">Transmembrane helix</keyword>
<organism evidence="8">
    <name type="scientific">Anthurium amnicola</name>
    <dbReference type="NCBI Taxonomy" id="1678845"/>
    <lineage>
        <taxon>Eukaryota</taxon>
        <taxon>Viridiplantae</taxon>
        <taxon>Streptophyta</taxon>
        <taxon>Embryophyta</taxon>
        <taxon>Tracheophyta</taxon>
        <taxon>Spermatophyta</taxon>
        <taxon>Magnoliopsida</taxon>
        <taxon>Liliopsida</taxon>
        <taxon>Araceae</taxon>
        <taxon>Pothoideae</taxon>
        <taxon>Potheae</taxon>
        <taxon>Anthurium</taxon>
    </lineage>
</organism>
<dbReference type="PROSITE" id="PS01243">
    <property type="entry name" value="BI1"/>
    <property type="match status" value="1"/>
</dbReference>
<dbReference type="AlphaFoldDB" id="A0A1D1YWS3"/>
<dbReference type="Pfam" id="PF01027">
    <property type="entry name" value="Bax1-I"/>
    <property type="match status" value="1"/>
</dbReference>